<accession>A0A8J7QCK0</accession>
<keyword evidence="8 11" id="KW-0675">Receptor</keyword>
<evidence type="ECO:0000256" key="1">
    <source>
        <dbReference type="ARBA" id="ARBA00004571"/>
    </source>
</evidence>
<dbReference type="GO" id="GO:0044718">
    <property type="term" value="P:siderophore transmembrane transport"/>
    <property type="evidence" value="ECO:0007669"/>
    <property type="project" value="TreeGrafter"/>
</dbReference>
<proteinExistence type="predicted"/>
<evidence type="ECO:0000259" key="10">
    <source>
        <dbReference type="Pfam" id="PF00593"/>
    </source>
</evidence>
<dbReference type="InterPro" id="IPR037066">
    <property type="entry name" value="Plug_dom_sf"/>
</dbReference>
<dbReference type="SUPFAM" id="SSF49452">
    <property type="entry name" value="Starch-binding domain-like"/>
    <property type="match status" value="1"/>
</dbReference>
<evidence type="ECO:0000313" key="12">
    <source>
        <dbReference type="Proteomes" id="UP000664417"/>
    </source>
</evidence>
<keyword evidence="5" id="KW-0732">Signal</keyword>
<feature type="domain" description="TonB-dependent receptor-like beta-barrel" evidence="10">
    <location>
        <begin position="373"/>
        <end position="790"/>
    </location>
</feature>
<keyword evidence="7" id="KW-0472">Membrane</keyword>
<sequence length="833" mass="95157">MSAVRLDFQFDDIPLDKALFELISQYQLPLGFRPEQVAAYRVHAACTHCELDEAMAVLLHGTPLNLRARGRQYLVVYDAEKVGLIRGRVSLEEEAVPFARIIARAAGRFGGGTPPSWQTRGDEQGRFAFPGMNPGVYELFIDMPDYASLYLGRVRLKPGEDRWVESTVVLPISFELEVKPHTRIHLSRERLTNGAVVLPEDFYHRPYLAGDVFRAVETLPGVAGGDLSANLHIRGGRHNEALILLDGAEIEEPFHLRTMSRGPVSLFDSEVVAELELMTGGFPIQFGDHLSGVVNSKTHDAEYTRHGFHVGLFNSRVTSQGRVGEGHYLVNVRRGYFDYSDGFTRLDPSVDSDADYFDFYAKFVQDVGPIWRLSLHTLVGESEGGLARSALPDSPFQFESVASREKNRYLWANFRGQWDSGLVFEQHINWGGWSDETAGEDQVGIRRYQVKDFRDFERVHLRQDWRYGLRGGSPLWKWGMYLKRTRGSVDYANSRTDNGSIFPLNVGTTQTKRDLEGSQWGGYFAANMLLAPKWTAEVGLRYDRQNYLDEAQVSPRCHLLYEMNPRHVFKLGWGRFYQSQGVHELEVQRGVEEYQAPEQAGHLVLSYELHMGLIGMVRLEAYEKRFSELNPRPVNYLEPLVRFPEVRADYTVLPVDSGRARGLEMWYANRSAGVLHWVLSYAWSKAYDKVAGASIDRQWDQRHSLNLALNYHAPSGWYAYANWQYHSGWPTTEVIVNERALPDGSIEIEPALGPWFASRVPEYHRLDLRLGRDFVFEGRQLNVYIECINLYDRQNVRSFDEHALVFSGDQTAIQFLSRDWLSFTPSIGLSYSF</sequence>
<dbReference type="Proteomes" id="UP000664417">
    <property type="component" value="Unassembled WGS sequence"/>
</dbReference>
<dbReference type="PANTHER" id="PTHR30069">
    <property type="entry name" value="TONB-DEPENDENT OUTER MEMBRANE RECEPTOR"/>
    <property type="match status" value="1"/>
</dbReference>
<evidence type="ECO:0000256" key="8">
    <source>
        <dbReference type="ARBA" id="ARBA00023170"/>
    </source>
</evidence>
<dbReference type="InterPro" id="IPR013784">
    <property type="entry name" value="Carb-bd-like_fold"/>
</dbReference>
<keyword evidence="6" id="KW-0798">TonB box</keyword>
<dbReference type="RefSeq" id="WP_207863255.1">
    <property type="nucleotide sequence ID" value="NZ_JAFREP010000053.1"/>
</dbReference>
<evidence type="ECO:0000256" key="9">
    <source>
        <dbReference type="ARBA" id="ARBA00023237"/>
    </source>
</evidence>
<keyword evidence="4" id="KW-0812">Transmembrane</keyword>
<keyword evidence="12" id="KW-1185">Reference proteome</keyword>
<gene>
    <name evidence="11" type="ORF">J3U88_32450</name>
</gene>
<reference evidence="11" key="1">
    <citation type="submission" date="2021-03" db="EMBL/GenBank/DDBJ databases">
        <authorList>
            <person name="Wang G."/>
        </authorList>
    </citation>
    <scope>NUCLEOTIDE SEQUENCE</scope>
    <source>
        <strain evidence="11">KCTC 12899</strain>
    </source>
</reference>
<comment type="subcellular location">
    <subcellularLocation>
        <location evidence="1">Cell outer membrane</location>
        <topology evidence="1">Multi-pass membrane protein</topology>
    </subcellularLocation>
</comment>
<evidence type="ECO:0000256" key="2">
    <source>
        <dbReference type="ARBA" id="ARBA00022448"/>
    </source>
</evidence>
<name>A0A8J7QCK0_9BACT</name>
<dbReference type="Gene3D" id="2.40.170.20">
    <property type="entry name" value="TonB-dependent receptor, beta-barrel domain"/>
    <property type="match status" value="1"/>
</dbReference>
<dbReference type="PANTHER" id="PTHR30069:SF29">
    <property type="entry name" value="HEMOGLOBIN AND HEMOGLOBIN-HAPTOGLOBIN-BINDING PROTEIN 1-RELATED"/>
    <property type="match status" value="1"/>
</dbReference>
<dbReference type="GO" id="GO:0030246">
    <property type="term" value="F:carbohydrate binding"/>
    <property type="evidence" value="ECO:0007669"/>
    <property type="project" value="InterPro"/>
</dbReference>
<dbReference type="EMBL" id="JAFREP010000053">
    <property type="protein sequence ID" value="MBO1323221.1"/>
    <property type="molecule type" value="Genomic_DNA"/>
</dbReference>
<dbReference type="AlphaFoldDB" id="A0A8J7QCK0"/>
<dbReference type="Gene3D" id="2.170.130.10">
    <property type="entry name" value="TonB-dependent receptor, plug domain"/>
    <property type="match status" value="1"/>
</dbReference>
<protein>
    <submittedName>
        <fullName evidence="11">TonB-dependent receptor</fullName>
    </submittedName>
</protein>
<dbReference type="InterPro" id="IPR000531">
    <property type="entry name" value="Beta-barrel_TonB"/>
</dbReference>
<evidence type="ECO:0000313" key="11">
    <source>
        <dbReference type="EMBL" id="MBO1323221.1"/>
    </source>
</evidence>
<keyword evidence="3" id="KW-1134">Transmembrane beta strand</keyword>
<evidence type="ECO:0000256" key="6">
    <source>
        <dbReference type="ARBA" id="ARBA00023077"/>
    </source>
</evidence>
<evidence type="ECO:0000256" key="7">
    <source>
        <dbReference type="ARBA" id="ARBA00023136"/>
    </source>
</evidence>
<keyword evidence="9" id="KW-0998">Cell outer membrane</keyword>
<dbReference type="GO" id="GO:0015344">
    <property type="term" value="F:siderophore uptake transmembrane transporter activity"/>
    <property type="evidence" value="ECO:0007669"/>
    <property type="project" value="TreeGrafter"/>
</dbReference>
<dbReference type="InterPro" id="IPR039426">
    <property type="entry name" value="TonB-dep_rcpt-like"/>
</dbReference>
<keyword evidence="2" id="KW-0813">Transport</keyword>
<dbReference type="Pfam" id="PF00593">
    <property type="entry name" value="TonB_dep_Rec_b-barrel"/>
    <property type="match status" value="1"/>
</dbReference>
<comment type="caution">
    <text evidence="11">The sequence shown here is derived from an EMBL/GenBank/DDBJ whole genome shotgun (WGS) entry which is preliminary data.</text>
</comment>
<dbReference type="InterPro" id="IPR036942">
    <property type="entry name" value="Beta-barrel_TonB_sf"/>
</dbReference>
<evidence type="ECO:0000256" key="4">
    <source>
        <dbReference type="ARBA" id="ARBA00022692"/>
    </source>
</evidence>
<organism evidence="11 12">
    <name type="scientific">Acanthopleuribacter pedis</name>
    <dbReference type="NCBI Taxonomy" id="442870"/>
    <lineage>
        <taxon>Bacteria</taxon>
        <taxon>Pseudomonadati</taxon>
        <taxon>Acidobacteriota</taxon>
        <taxon>Holophagae</taxon>
        <taxon>Acanthopleuribacterales</taxon>
        <taxon>Acanthopleuribacteraceae</taxon>
        <taxon>Acanthopleuribacter</taxon>
    </lineage>
</organism>
<dbReference type="SUPFAM" id="SSF56935">
    <property type="entry name" value="Porins"/>
    <property type="match status" value="1"/>
</dbReference>
<dbReference type="Gene3D" id="3.55.50.30">
    <property type="match status" value="1"/>
</dbReference>
<evidence type="ECO:0000256" key="3">
    <source>
        <dbReference type="ARBA" id="ARBA00022452"/>
    </source>
</evidence>
<evidence type="ECO:0000256" key="5">
    <source>
        <dbReference type="ARBA" id="ARBA00022729"/>
    </source>
</evidence>
<dbReference type="GO" id="GO:0009279">
    <property type="term" value="C:cell outer membrane"/>
    <property type="evidence" value="ECO:0007669"/>
    <property type="project" value="UniProtKB-SubCell"/>
</dbReference>